<sequence length="119" mass="13371">MGHFVCVGVSCQLQIWETAGLSKLNEREGLTFRCSSTSCRCLCAICLNQPKCHFWSPRRGFGGAITLYVTDNLTHCVDTLEQGCNIWIFAKSKEAKRNSSLKTKPIEVAFFRRVGHVVK</sequence>
<dbReference type="AlphaFoldDB" id="A0A8A1L837"/>
<gene>
    <name evidence="1" type="ORF">I7I53_10245</name>
</gene>
<organism evidence="1 2">
    <name type="scientific">Ajellomyces capsulatus (strain H88)</name>
    <name type="common">Darling's disease fungus</name>
    <name type="synonym">Histoplasma capsulatum</name>
    <dbReference type="NCBI Taxonomy" id="544711"/>
    <lineage>
        <taxon>Eukaryota</taxon>
        <taxon>Fungi</taxon>
        <taxon>Dikarya</taxon>
        <taxon>Ascomycota</taxon>
        <taxon>Pezizomycotina</taxon>
        <taxon>Eurotiomycetes</taxon>
        <taxon>Eurotiomycetidae</taxon>
        <taxon>Onygenales</taxon>
        <taxon>Ajellomycetaceae</taxon>
        <taxon>Histoplasma</taxon>
    </lineage>
</organism>
<dbReference type="VEuPathDB" id="FungiDB:I7I53_10245"/>
<protein>
    <submittedName>
        <fullName evidence="1">Uncharacterized protein</fullName>
    </submittedName>
</protein>
<proteinExistence type="predicted"/>
<accession>A0A8A1L837</accession>
<dbReference type="EMBL" id="CP069102">
    <property type="protein sequence ID" value="QSS49790.1"/>
    <property type="molecule type" value="Genomic_DNA"/>
</dbReference>
<reference evidence="1" key="1">
    <citation type="submission" date="2021-01" db="EMBL/GenBank/DDBJ databases">
        <title>Chromosome-level genome assembly of a human fungal pathogen reveals clustering of transcriptionally co-regulated genes.</title>
        <authorList>
            <person name="Voorhies M."/>
            <person name="Cohen S."/>
            <person name="Shea T.P."/>
            <person name="Petrus S."/>
            <person name="Munoz J.F."/>
            <person name="Poplawski S."/>
            <person name="Goldman W.E."/>
            <person name="Michael T."/>
            <person name="Cuomo C.A."/>
            <person name="Sil A."/>
            <person name="Beyhan S."/>
        </authorList>
    </citation>
    <scope>NUCLEOTIDE SEQUENCE</scope>
    <source>
        <strain evidence="1">H88</strain>
    </source>
</reference>
<dbReference type="Proteomes" id="UP000663419">
    <property type="component" value="Chromosome 1"/>
</dbReference>
<name>A0A8A1L837_AJEC8</name>
<evidence type="ECO:0000313" key="2">
    <source>
        <dbReference type="Proteomes" id="UP000663419"/>
    </source>
</evidence>
<evidence type="ECO:0000313" key="1">
    <source>
        <dbReference type="EMBL" id="QSS49790.1"/>
    </source>
</evidence>